<protein>
    <recommendedName>
        <fullName evidence="2">Ice-binding protein C-terminal domain-containing protein</fullName>
    </recommendedName>
</protein>
<dbReference type="Proteomes" id="UP000229897">
    <property type="component" value="Chromosome"/>
</dbReference>
<gene>
    <name evidence="3" type="ORF">CR152_14770</name>
</gene>
<dbReference type="EMBL" id="CP024608">
    <property type="protein sequence ID" value="ATQ75647.1"/>
    <property type="molecule type" value="Genomic_DNA"/>
</dbReference>
<reference evidence="3" key="1">
    <citation type="submission" date="2017-10" db="EMBL/GenBank/DDBJ databases">
        <title>Massilia psychrophilum sp. nov., a novel purple-pigmented bacterium isolated from Tianshan glacier, Xinjiang Municipality, China.</title>
        <authorList>
            <person name="Wang H."/>
        </authorList>
    </citation>
    <scope>NUCLEOTIDE SEQUENCE [LARGE SCALE GENOMIC DNA]</scope>
    <source>
        <strain evidence="3">B2</strain>
    </source>
</reference>
<proteinExistence type="predicted"/>
<keyword evidence="1" id="KW-1133">Transmembrane helix</keyword>
<dbReference type="Pfam" id="PF07589">
    <property type="entry name" value="PEP-CTERM"/>
    <property type="match status" value="1"/>
</dbReference>
<keyword evidence="1" id="KW-0472">Membrane</keyword>
<evidence type="ECO:0000313" key="3">
    <source>
        <dbReference type="EMBL" id="ATQ75647.1"/>
    </source>
</evidence>
<evidence type="ECO:0000259" key="2">
    <source>
        <dbReference type="Pfam" id="PF07589"/>
    </source>
</evidence>
<accession>A0A2D2DKX9</accession>
<name>A0A2D2DKX9_9BURK</name>
<keyword evidence="1" id="KW-0812">Transmembrane</keyword>
<feature type="domain" description="Ice-binding protein C-terminal" evidence="2">
    <location>
        <begin position="273"/>
        <end position="292"/>
    </location>
</feature>
<sequence length="319" mass="34910">MADPGRYRMLRTCLDKRLPSLNFGQCYVFSMMVIYAWNAARSRLFRERRIMLKHPSGFPARLCVAGLLLSSFSAHALTVRSSVHIRNLTIDVIDLRPDDGVAPGAEFRGLKTDSHLSYTDYRNVHDSVWKHGDGDLQRTWTDGGAQTHTTPTTLAASAIYDGPAQTNRSIYAGNTYGVSFSLAPNTALRFSAAIDLGASPPDASANASSLAILSGRFEEEQWLYSSFDVDYRSNQDGVGTRLFSRTLQTGENQGSGSFTFWTGAYAGIHGVPAVPEPSTCAMLLAGLGLVAWRATHTVSDMAISDRAWPCSTTFRFFPT</sequence>
<organism evidence="3 4">
    <name type="scientific">Massilia violaceinigra</name>
    <dbReference type="NCBI Taxonomy" id="2045208"/>
    <lineage>
        <taxon>Bacteria</taxon>
        <taxon>Pseudomonadati</taxon>
        <taxon>Pseudomonadota</taxon>
        <taxon>Betaproteobacteria</taxon>
        <taxon>Burkholderiales</taxon>
        <taxon>Oxalobacteraceae</taxon>
        <taxon>Telluria group</taxon>
        <taxon>Massilia</taxon>
    </lineage>
</organism>
<dbReference type="AlphaFoldDB" id="A0A2D2DKX9"/>
<evidence type="ECO:0000256" key="1">
    <source>
        <dbReference type="SAM" id="Phobius"/>
    </source>
</evidence>
<dbReference type="NCBIfam" id="TIGR02595">
    <property type="entry name" value="PEP_CTERM"/>
    <property type="match status" value="1"/>
</dbReference>
<dbReference type="InterPro" id="IPR013424">
    <property type="entry name" value="Ice-binding_C"/>
</dbReference>
<evidence type="ECO:0000313" key="4">
    <source>
        <dbReference type="Proteomes" id="UP000229897"/>
    </source>
</evidence>
<keyword evidence="4" id="KW-1185">Reference proteome</keyword>
<feature type="transmembrane region" description="Helical" evidence="1">
    <location>
        <begin position="20"/>
        <end position="37"/>
    </location>
</feature>
<dbReference type="KEGG" id="mass:CR152_14770"/>